<dbReference type="EMBL" id="KI913994">
    <property type="protein sequence ID" value="ETV93159.1"/>
    <property type="molecule type" value="Genomic_DNA"/>
</dbReference>
<dbReference type="InterPro" id="IPR002035">
    <property type="entry name" value="VWF_A"/>
</dbReference>
<feature type="domain" description="VWFA" evidence="1">
    <location>
        <begin position="50"/>
        <end position="86"/>
    </location>
</feature>
<dbReference type="GeneID" id="20089818"/>
<sequence length="236" mass="25402">MALALPTESIAASSAAEMKEYSAAEAHESVFVNCCVVAPPCDENERKRVDVVVVLDRSGSMSREKLDLCKKTLDFLAQQLTANDRVGSPVLVGLETQLTVQSILLLTDSQANEGVTHIVGLSSIVETCLPRHVSLHTFGYGNGHDASLLTKLADRGSYYFVENVDAVMLAFADCLGGLAIMTKRPTTVQNSTAVVQLGDMYADEMRDLVVELARPASDTSVYVVFQVRAVEAMEAA</sequence>
<dbReference type="Pfam" id="PF13768">
    <property type="entry name" value="VWA_3"/>
    <property type="match status" value="2"/>
</dbReference>
<name>A0A024TGM1_9STRA</name>
<evidence type="ECO:0000313" key="2">
    <source>
        <dbReference type="EMBL" id="ETV93159.1"/>
    </source>
</evidence>
<dbReference type="STRING" id="157072.A0A024TGM1"/>
<dbReference type="Gene3D" id="3.40.50.410">
    <property type="entry name" value="von Willebrand factor, type A domain"/>
    <property type="match status" value="2"/>
</dbReference>
<gene>
    <name evidence="2" type="ORF">H310_12768</name>
</gene>
<protein>
    <recommendedName>
        <fullName evidence="1">VWFA domain-containing protein</fullName>
    </recommendedName>
</protein>
<feature type="domain" description="VWFA" evidence="1">
    <location>
        <begin position="98"/>
        <end position="156"/>
    </location>
</feature>
<accession>A0A024TGM1</accession>
<dbReference type="PANTHER" id="PTHR10579:SF43">
    <property type="entry name" value="ZINC FINGER (C3HC4-TYPE RING FINGER) FAMILY PROTEIN"/>
    <property type="match status" value="1"/>
</dbReference>
<dbReference type="SUPFAM" id="SSF53300">
    <property type="entry name" value="vWA-like"/>
    <property type="match status" value="1"/>
</dbReference>
<dbReference type="AlphaFoldDB" id="A0A024TGM1"/>
<dbReference type="InterPro" id="IPR051266">
    <property type="entry name" value="CLCR"/>
</dbReference>
<dbReference type="VEuPathDB" id="FungiDB:H310_12768"/>
<dbReference type="PANTHER" id="PTHR10579">
    <property type="entry name" value="CALCIUM-ACTIVATED CHLORIDE CHANNEL REGULATOR"/>
    <property type="match status" value="1"/>
</dbReference>
<evidence type="ECO:0000259" key="1">
    <source>
        <dbReference type="Pfam" id="PF13768"/>
    </source>
</evidence>
<reference evidence="2" key="1">
    <citation type="submission" date="2013-12" db="EMBL/GenBank/DDBJ databases">
        <title>The Genome Sequence of Aphanomyces invadans NJM9701.</title>
        <authorList>
            <consortium name="The Broad Institute Genomics Platform"/>
            <person name="Russ C."/>
            <person name="Tyler B."/>
            <person name="van West P."/>
            <person name="Dieguez-Uribeondo J."/>
            <person name="Young S.K."/>
            <person name="Zeng Q."/>
            <person name="Gargeya S."/>
            <person name="Fitzgerald M."/>
            <person name="Abouelleil A."/>
            <person name="Alvarado L."/>
            <person name="Chapman S.B."/>
            <person name="Gainer-Dewar J."/>
            <person name="Goldberg J."/>
            <person name="Griggs A."/>
            <person name="Gujja S."/>
            <person name="Hansen M."/>
            <person name="Howarth C."/>
            <person name="Imamovic A."/>
            <person name="Ireland A."/>
            <person name="Larimer J."/>
            <person name="McCowan C."/>
            <person name="Murphy C."/>
            <person name="Pearson M."/>
            <person name="Poon T.W."/>
            <person name="Priest M."/>
            <person name="Roberts A."/>
            <person name="Saif S."/>
            <person name="Shea T."/>
            <person name="Sykes S."/>
            <person name="Wortman J."/>
            <person name="Nusbaum C."/>
            <person name="Birren B."/>
        </authorList>
    </citation>
    <scope>NUCLEOTIDE SEQUENCE [LARGE SCALE GENOMIC DNA]</scope>
    <source>
        <strain evidence="2">NJM9701</strain>
    </source>
</reference>
<dbReference type="InterPro" id="IPR036465">
    <property type="entry name" value="vWFA_dom_sf"/>
</dbReference>
<dbReference type="RefSeq" id="XP_008878181.1">
    <property type="nucleotide sequence ID" value="XM_008879959.1"/>
</dbReference>
<organism evidence="2">
    <name type="scientific">Aphanomyces invadans</name>
    <dbReference type="NCBI Taxonomy" id="157072"/>
    <lineage>
        <taxon>Eukaryota</taxon>
        <taxon>Sar</taxon>
        <taxon>Stramenopiles</taxon>
        <taxon>Oomycota</taxon>
        <taxon>Saprolegniomycetes</taxon>
        <taxon>Saprolegniales</taxon>
        <taxon>Verrucalvaceae</taxon>
        <taxon>Aphanomyces</taxon>
    </lineage>
</organism>
<dbReference type="OrthoDB" id="299997at2759"/>
<proteinExistence type="predicted"/>